<evidence type="ECO:0000313" key="4">
    <source>
        <dbReference type="Proteomes" id="UP000218731"/>
    </source>
</evidence>
<dbReference type="RefSeq" id="WP_058151474.1">
    <property type="nucleotide sequence ID" value="NZ_AP015030.1"/>
</dbReference>
<geneLocation type="plasmid" evidence="4">
    <name>pkf715a dna</name>
</geneLocation>
<keyword evidence="1" id="KW-0408">Iron</keyword>
<name>A0A1L7NNC3_PSEPU</name>
<dbReference type="InterPro" id="IPR005123">
    <property type="entry name" value="Oxoglu/Fe-dep_dioxygenase_dom"/>
</dbReference>
<evidence type="ECO:0000259" key="2">
    <source>
        <dbReference type="PROSITE" id="PS51471"/>
    </source>
</evidence>
<protein>
    <recommendedName>
        <fullName evidence="2">Fe2OG dioxygenase domain-containing protein</fullName>
    </recommendedName>
</protein>
<dbReference type="AlphaFoldDB" id="A0A1L7NNC3"/>
<dbReference type="GO" id="GO:0016491">
    <property type="term" value="F:oxidoreductase activity"/>
    <property type="evidence" value="ECO:0007669"/>
    <property type="project" value="UniProtKB-KW"/>
</dbReference>
<proteinExistence type="inferred from homology"/>
<keyword evidence="1" id="KW-0560">Oxidoreductase</keyword>
<evidence type="ECO:0000256" key="1">
    <source>
        <dbReference type="RuleBase" id="RU003682"/>
    </source>
</evidence>
<evidence type="ECO:0000313" key="3">
    <source>
        <dbReference type="EMBL" id="BAW26978.1"/>
    </source>
</evidence>
<reference evidence="3 4" key="1">
    <citation type="submission" date="2015-11" db="EMBL/GenBank/DDBJ databases">
        <title>Complete genome sequencing of a biphenyl-degrading bacterium, Pseudomonas putida KF715 (=NBRC110667).</title>
        <authorList>
            <person name="Suenaga H."/>
            <person name="Fujihara N."/>
            <person name="Watanabe T."/>
            <person name="Hirose J."/>
            <person name="Kimura N."/>
            <person name="Yamazoe A."/>
            <person name="Hosoyama A."/>
            <person name="Shimodaira J."/>
            <person name="Furukawa K."/>
        </authorList>
    </citation>
    <scope>NUCLEOTIDE SEQUENCE [LARGE SCALE GENOMIC DNA]</scope>
    <source>
        <strain evidence="3 4">KF715</strain>
        <plasmid evidence="4">Plasmid pkf715a dna</plasmid>
    </source>
</reference>
<dbReference type="InterPro" id="IPR044862">
    <property type="entry name" value="Pro_4_hyd_alph_FE2OG_OXY"/>
</dbReference>
<dbReference type="GO" id="GO:0046872">
    <property type="term" value="F:metal ion binding"/>
    <property type="evidence" value="ECO:0007669"/>
    <property type="project" value="UniProtKB-KW"/>
</dbReference>
<dbReference type="Proteomes" id="UP000218731">
    <property type="component" value="Plasmid pKF715A"/>
</dbReference>
<dbReference type="EMBL" id="AP015030">
    <property type="protein sequence ID" value="BAW26978.1"/>
    <property type="molecule type" value="Genomic_DNA"/>
</dbReference>
<accession>A0A1L7NNC3</accession>
<comment type="similarity">
    <text evidence="1">Belongs to the iron/ascorbate-dependent oxidoreductase family.</text>
</comment>
<dbReference type="PROSITE" id="PS51471">
    <property type="entry name" value="FE2OG_OXY"/>
    <property type="match status" value="1"/>
</dbReference>
<gene>
    <name evidence="3" type="ORF">KF715C_pA4730</name>
</gene>
<dbReference type="Pfam" id="PF13640">
    <property type="entry name" value="2OG-FeII_Oxy_3"/>
    <property type="match status" value="1"/>
</dbReference>
<keyword evidence="3" id="KW-0614">Plasmid</keyword>
<organism evidence="3 4">
    <name type="scientific">Pseudomonas putida</name>
    <name type="common">Arthrobacter siderocapsulatus</name>
    <dbReference type="NCBI Taxonomy" id="303"/>
    <lineage>
        <taxon>Bacteria</taxon>
        <taxon>Pseudomonadati</taxon>
        <taxon>Pseudomonadota</taxon>
        <taxon>Gammaproteobacteria</taxon>
        <taxon>Pseudomonadales</taxon>
        <taxon>Pseudomonadaceae</taxon>
        <taxon>Pseudomonas</taxon>
    </lineage>
</organism>
<keyword evidence="1" id="KW-0479">Metal-binding</keyword>
<feature type="domain" description="Fe2OG dioxygenase" evidence="2">
    <location>
        <begin position="83"/>
        <end position="197"/>
    </location>
</feature>
<sequence length="213" mass="24568">MHLNQLFRDGFFVSSIDRVTADRLLAEIKADTFVEDRPGSPDIAAWEVDNPSQNHNIPPVYLSFMEQLGLSEATQHLRSHMGDWSRTNCMLQRGKKGDSMVWHHDSYDPMHLICLLYLSEDVWHPEDGGMLQLGEGDIDEHGFLVDPESVSIKASVSPNHGTLVWAINTNPRWVHRVTEIASEKTRYTMVGQFGYRENVMRTRVKEKYGREWR</sequence>
<dbReference type="Gene3D" id="2.60.120.620">
    <property type="entry name" value="q2cbj1_9rhob like domain"/>
    <property type="match status" value="1"/>
</dbReference>